<dbReference type="AlphaFoldDB" id="A0A0J7IEZ9"/>
<dbReference type="PATRIC" id="fig|558151.6.peg.2100"/>
<reference evidence="1 2" key="1">
    <citation type="journal article" date="2013" name="Int. J. Syst. Evol. Microbiol.">
        <title>Chryseobacterium angstadtii sp. nov., isolated from a newt tank.</title>
        <authorList>
            <person name="Kirk K.E."/>
            <person name="Hoffman J.A."/>
            <person name="Smith K.A."/>
            <person name="Strahan B.L."/>
            <person name="Failor K.C."/>
            <person name="Krebs J.E."/>
            <person name="Gale A.N."/>
            <person name="Do T.D."/>
            <person name="Sontag T.C."/>
            <person name="Batties A.M."/>
            <person name="Mistiszyn K."/>
            <person name="Newman J.D."/>
        </authorList>
    </citation>
    <scope>NUCLEOTIDE SEQUENCE [LARGE SCALE GENOMIC DNA]</scope>
    <source>
        <strain evidence="1 2">KM</strain>
    </source>
</reference>
<proteinExistence type="predicted"/>
<dbReference type="RefSeq" id="WP_048506497.1">
    <property type="nucleotide sequence ID" value="NZ_LFND01000003.1"/>
</dbReference>
<dbReference type="Proteomes" id="UP000036261">
    <property type="component" value="Unassembled WGS sequence"/>
</dbReference>
<dbReference type="EMBL" id="LFND01000003">
    <property type="protein sequence ID" value="KMQ64574.1"/>
    <property type="molecule type" value="Genomic_DNA"/>
</dbReference>
<dbReference type="InterPro" id="IPR043766">
    <property type="entry name" value="BfmA-like"/>
</dbReference>
<gene>
    <name evidence="1" type="ORF">ACM46_09965</name>
</gene>
<protein>
    <submittedName>
        <fullName evidence="1">Molybdopterin-guanine dinucleotide biosynthesis protein MobB</fullName>
    </submittedName>
</protein>
<dbReference type="STRING" id="558151.ACM46_09965"/>
<sequence length="319" mass="36466">MYINITDSETGDNKGSCARLVEYLEKENQLLSKENSEPERWFNGGRLDIIPQEVRIKIDNNIAKLGRDDPKFFLVNISPSEKETVFLKERFGEKGAEDLLKDFVMRVMDAYAQNFKRAGINNNEDLLWYGKLEHYRYYSHKDPEVGQGLAKTGQRKEGEQMHVQVIVSRKDITNKIKLSPMNNSRGKNETHSAKLGQFDRVTFKQSGELLFEKMFSFDRELKDTMNYALAMKNGSIEEKQKLYLLEQAENKSTDIGKAPDSVKEANIFDSLGVGPSVDISSSSLSGLFDIISLSDPFATEQADELIPVQRKKKKRKYPK</sequence>
<accession>A0A0J7IEZ9</accession>
<evidence type="ECO:0000313" key="2">
    <source>
        <dbReference type="Proteomes" id="UP000036261"/>
    </source>
</evidence>
<evidence type="ECO:0000313" key="1">
    <source>
        <dbReference type="EMBL" id="KMQ64574.1"/>
    </source>
</evidence>
<dbReference type="OrthoDB" id="1404627at2"/>
<organism evidence="1 2">
    <name type="scientific">Chryseobacterium angstadtii</name>
    <dbReference type="NCBI Taxonomy" id="558151"/>
    <lineage>
        <taxon>Bacteria</taxon>
        <taxon>Pseudomonadati</taxon>
        <taxon>Bacteroidota</taxon>
        <taxon>Flavobacteriia</taxon>
        <taxon>Flavobacteriales</taxon>
        <taxon>Weeksellaceae</taxon>
        <taxon>Chryseobacterium group</taxon>
        <taxon>Chryseobacterium</taxon>
    </lineage>
</organism>
<keyword evidence="2" id="KW-1185">Reference proteome</keyword>
<name>A0A0J7IEZ9_9FLAO</name>
<comment type="caution">
    <text evidence="1">The sequence shown here is derived from an EMBL/GenBank/DDBJ whole genome shotgun (WGS) entry which is preliminary data.</text>
</comment>
<dbReference type="Pfam" id="PF18976">
    <property type="entry name" value="DUF5712"/>
    <property type="match status" value="1"/>
</dbReference>